<feature type="domain" description="HTH araC/xylS-type" evidence="4">
    <location>
        <begin position="219"/>
        <end position="320"/>
    </location>
</feature>
<evidence type="ECO:0000313" key="6">
    <source>
        <dbReference type="Proteomes" id="UP001500064"/>
    </source>
</evidence>
<dbReference type="InterPro" id="IPR020449">
    <property type="entry name" value="Tscrpt_reg_AraC-type_HTH"/>
</dbReference>
<dbReference type="EMBL" id="BAAAMU010000038">
    <property type="protein sequence ID" value="GAA1647257.1"/>
    <property type="molecule type" value="Genomic_DNA"/>
</dbReference>
<dbReference type="Pfam" id="PF12833">
    <property type="entry name" value="HTH_18"/>
    <property type="match status" value="1"/>
</dbReference>
<evidence type="ECO:0000256" key="3">
    <source>
        <dbReference type="ARBA" id="ARBA00023163"/>
    </source>
</evidence>
<dbReference type="Proteomes" id="UP001500064">
    <property type="component" value="Unassembled WGS sequence"/>
</dbReference>
<dbReference type="InterPro" id="IPR050204">
    <property type="entry name" value="AraC_XylS_family_regulators"/>
</dbReference>
<keyword evidence="6" id="KW-1185">Reference proteome</keyword>
<name>A0ABP4RGB7_9ACTN</name>
<dbReference type="PROSITE" id="PS01124">
    <property type="entry name" value="HTH_ARAC_FAMILY_2"/>
    <property type="match status" value="1"/>
</dbReference>
<organism evidence="5 6">
    <name type="scientific">Nonomuraea maheshkhaliensis</name>
    <dbReference type="NCBI Taxonomy" id="419590"/>
    <lineage>
        <taxon>Bacteria</taxon>
        <taxon>Bacillati</taxon>
        <taxon>Actinomycetota</taxon>
        <taxon>Actinomycetes</taxon>
        <taxon>Streptosporangiales</taxon>
        <taxon>Streptosporangiaceae</taxon>
        <taxon>Nonomuraea</taxon>
    </lineage>
</organism>
<dbReference type="InterPro" id="IPR009057">
    <property type="entry name" value="Homeodomain-like_sf"/>
</dbReference>
<dbReference type="Gene3D" id="1.10.10.60">
    <property type="entry name" value="Homeodomain-like"/>
    <property type="match status" value="1"/>
</dbReference>
<dbReference type="InterPro" id="IPR018060">
    <property type="entry name" value="HTH_AraC"/>
</dbReference>
<dbReference type="Pfam" id="PF14525">
    <property type="entry name" value="AraC_binding_2"/>
    <property type="match status" value="1"/>
</dbReference>
<dbReference type="PANTHER" id="PTHR46796">
    <property type="entry name" value="HTH-TYPE TRANSCRIPTIONAL ACTIVATOR RHAS-RELATED"/>
    <property type="match status" value="1"/>
</dbReference>
<reference evidence="6" key="1">
    <citation type="journal article" date="2019" name="Int. J. Syst. Evol. Microbiol.">
        <title>The Global Catalogue of Microorganisms (GCM) 10K type strain sequencing project: providing services to taxonomists for standard genome sequencing and annotation.</title>
        <authorList>
            <consortium name="The Broad Institute Genomics Platform"/>
            <consortium name="The Broad Institute Genome Sequencing Center for Infectious Disease"/>
            <person name="Wu L."/>
            <person name="Ma J."/>
        </authorList>
    </citation>
    <scope>NUCLEOTIDE SEQUENCE [LARGE SCALE GENOMIC DNA]</scope>
    <source>
        <strain evidence="6">JCM 13929</strain>
    </source>
</reference>
<comment type="caution">
    <text evidence="5">The sequence shown here is derived from an EMBL/GenBank/DDBJ whole genome shotgun (WGS) entry which is preliminary data.</text>
</comment>
<dbReference type="RefSeq" id="WP_346108531.1">
    <property type="nucleotide sequence ID" value="NZ_BAAAMU010000038.1"/>
</dbReference>
<evidence type="ECO:0000256" key="2">
    <source>
        <dbReference type="ARBA" id="ARBA00023125"/>
    </source>
</evidence>
<keyword evidence="3" id="KW-0804">Transcription</keyword>
<dbReference type="InterPro" id="IPR035418">
    <property type="entry name" value="AraC-bd_2"/>
</dbReference>
<sequence length="327" mass="36184">MGECVVRLDDVPAGDRFEVWWESVAKAVVSVEAFSAHAEDFWAEMRSVDLGPVHLTRVSCVGFEAHRSASRIRRSDPEAYQLSVTVGGRSGLEQGHGQAVLAPTDLVLYDTSRPFKAWSAADGDGLSEGLIVQFPHDVLRLSETIVKPLLGRRMSGRHGVGAILGGLLQQSLSNAGHLLAADRGRLSTIVVDLLTALLAHELEKDPDTLLPDSGQVLVLRVQDFVERHLDDLSLSPADIAAAHHVSLRHLQRLFLQEGLTISGWVRDRRLERCRRALADPLTDSVPINVIAARWGFISDAHFNRLFRRTFGLPPASYRRHMRDGRVR</sequence>
<dbReference type="SMART" id="SM00342">
    <property type="entry name" value="HTH_ARAC"/>
    <property type="match status" value="1"/>
</dbReference>
<evidence type="ECO:0000313" key="5">
    <source>
        <dbReference type="EMBL" id="GAA1647257.1"/>
    </source>
</evidence>
<gene>
    <name evidence="5" type="ORF">GCM10009733_050400</name>
</gene>
<dbReference type="PANTHER" id="PTHR46796:SF6">
    <property type="entry name" value="ARAC SUBFAMILY"/>
    <property type="match status" value="1"/>
</dbReference>
<accession>A0ABP4RGB7</accession>
<protein>
    <submittedName>
        <fullName evidence="5">Helix-turn-helix domain-containing protein</fullName>
    </submittedName>
</protein>
<dbReference type="PRINTS" id="PR00032">
    <property type="entry name" value="HTHARAC"/>
</dbReference>
<dbReference type="SUPFAM" id="SSF46689">
    <property type="entry name" value="Homeodomain-like"/>
    <property type="match status" value="1"/>
</dbReference>
<keyword evidence="2" id="KW-0238">DNA-binding</keyword>
<evidence type="ECO:0000256" key="1">
    <source>
        <dbReference type="ARBA" id="ARBA00023015"/>
    </source>
</evidence>
<proteinExistence type="predicted"/>
<evidence type="ECO:0000259" key="4">
    <source>
        <dbReference type="PROSITE" id="PS01124"/>
    </source>
</evidence>
<keyword evidence="1" id="KW-0805">Transcription regulation</keyword>